<keyword evidence="11" id="KW-0969">Cilium</keyword>
<dbReference type="InterPro" id="IPR036737">
    <property type="entry name" value="OmpA-like_sf"/>
</dbReference>
<feature type="transmembrane region" description="Helical" evidence="9">
    <location>
        <begin position="26"/>
        <end position="46"/>
    </location>
</feature>
<accession>A0A934MYV6</accession>
<comment type="subcellular location">
    <subcellularLocation>
        <location evidence="1">Cell membrane</location>
        <topology evidence="1">Single-pass membrane protein</topology>
    </subcellularLocation>
</comment>
<evidence type="ECO:0000256" key="5">
    <source>
        <dbReference type="ARBA" id="ARBA00022989"/>
    </source>
</evidence>
<comment type="caution">
    <text evidence="11">The sequence shown here is derived from an EMBL/GenBank/DDBJ whole genome shotgun (WGS) entry which is preliminary data.</text>
</comment>
<dbReference type="PROSITE" id="PS51123">
    <property type="entry name" value="OMPA_2"/>
    <property type="match status" value="1"/>
</dbReference>
<feature type="region of interest" description="Disordered" evidence="8">
    <location>
        <begin position="112"/>
        <end position="133"/>
    </location>
</feature>
<sequence>MSDEEESECPECIEGLPAYMGTFADLMSLLMCFFVLLLSFAEMDVLKFKQLAGSMREAFGVQKEIKADSIPMGTSIIAQEFSPARPEPTPINEVRQDADDTQDNTLEVLCKPDSAEINEKDGAGSPSPDTFVDKSKADLEREKQIQQTEEDAKQIASVLREEVSKGTVEIETQEQTITIRLKDQGSFESGSAELNYDFIPVIDLVREVLVGLEGSIAVEGHTDNVPIETARFKSNWQLSSARAIAVAEELFATGELEQNRFAVTGYADTRPLVPNDTSAHRATNRRVELVIKQNDLSRPEVQPTTDDLFNDGVIELDLFSADEDSDEDLLGFDLEPSEIF</sequence>
<name>A0A934MYV6_9GAMM</name>
<evidence type="ECO:0000256" key="9">
    <source>
        <dbReference type="SAM" id="Phobius"/>
    </source>
</evidence>
<dbReference type="EMBL" id="JAEMNX010000002">
    <property type="protein sequence ID" value="MBJ7536875.1"/>
    <property type="molecule type" value="Genomic_DNA"/>
</dbReference>
<dbReference type="AlphaFoldDB" id="A0A934MYV6"/>
<organism evidence="11 12">
    <name type="scientific">Marinomonas transparens</name>
    <dbReference type="NCBI Taxonomy" id="2795388"/>
    <lineage>
        <taxon>Bacteria</taxon>
        <taxon>Pseudomonadati</taxon>
        <taxon>Pseudomonadota</taxon>
        <taxon>Gammaproteobacteria</taxon>
        <taxon>Oceanospirillales</taxon>
        <taxon>Oceanospirillaceae</taxon>
        <taxon>Marinomonas</taxon>
    </lineage>
</organism>
<dbReference type="Pfam" id="PF13677">
    <property type="entry name" value="MotB_plug"/>
    <property type="match status" value="1"/>
</dbReference>
<dbReference type="InterPro" id="IPR050330">
    <property type="entry name" value="Bact_OuterMem_StrucFunc"/>
</dbReference>
<keyword evidence="11" id="KW-0282">Flagellum</keyword>
<dbReference type="InterPro" id="IPR006665">
    <property type="entry name" value="OmpA-like"/>
</dbReference>
<proteinExistence type="inferred from homology"/>
<evidence type="ECO:0000256" key="8">
    <source>
        <dbReference type="SAM" id="MobiDB-lite"/>
    </source>
</evidence>
<evidence type="ECO:0000256" key="7">
    <source>
        <dbReference type="PROSITE-ProRule" id="PRU00473"/>
    </source>
</evidence>
<keyword evidence="6 7" id="KW-0472">Membrane</keyword>
<gene>
    <name evidence="11" type="ORF">I8J31_04185</name>
</gene>
<feature type="domain" description="OmpA-like" evidence="10">
    <location>
        <begin position="174"/>
        <end position="295"/>
    </location>
</feature>
<keyword evidence="12" id="KW-1185">Reference proteome</keyword>
<evidence type="ECO:0000256" key="6">
    <source>
        <dbReference type="ARBA" id="ARBA00023136"/>
    </source>
</evidence>
<keyword evidence="11" id="KW-0966">Cell projection</keyword>
<dbReference type="GO" id="GO:0005886">
    <property type="term" value="C:plasma membrane"/>
    <property type="evidence" value="ECO:0007669"/>
    <property type="project" value="UniProtKB-SubCell"/>
</dbReference>
<dbReference type="PANTHER" id="PTHR30329">
    <property type="entry name" value="STATOR ELEMENT OF FLAGELLAR MOTOR COMPLEX"/>
    <property type="match status" value="1"/>
</dbReference>
<dbReference type="NCBIfam" id="NF006508">
    <property type="entry name" value="PRK08944.1"/>
    <property type="match status" value="1"/>
</dbReference>
<dbReference type="PANTHER" id="PTHR30329:SF21">
    <property type="entry name" value="LIPOPROTEIN YIAD-RELATED"/>
    <property type="match status" value="1"/>
</dbReference>
<feature type="compositionally biased region" description="Basic and acidic residues" evidence="8">
    <location>
        <begin position="113"/>
        <end position="122"/>
    </location>
</feature>
<dbReference type="Gene3D" id="3.30.1330.60">
    <property type="entry name" value="OmpA-like domain"/>
    <property type="match status" value="1"/>
</dbReference>
<reference evidence="11" key="1">
    <citation type="submission" date="2020-12" db="EMBL/GenBank/DDBJ databases">
        <title>Marinomonas arctica sp. nov., a psychrotolerant bacterium isolated from the Arctic.</title>
        <authorList>
            <person name="Zhang Y."/>
        </authorList>
    </citation>
    <scope>NUCLEOTIDE SEQUENCE</scope>
    <source>
        <strain evidence="11">C1424</strain>
    </source>
</reference>
<dbReference type="RefSeq" id="WP_199467035.1">
    <property type="nucleotide sequence ID" value="NZ_JAEMNX010000002.1"/>
</dbReference>
<comment type="similarity">
    <text evidence="2">Belongs to the MotB family.</text>
</comment>
<evidence type="ECO:0000313" key="12">
    <source>
        <dbReference type="Proteomes" id="UP000628710"/>
    </source>
</evidence>
<evidence type="ECO:0000313" key="11">
    <source>
        <dbReference type="EMBL" id="MBJ7536875.1"/>
    </source>
</evidence>
<evidence type="ECO:0000259" key="10">
    <source>
        <dbReference type="PROSITE" id="PS51123"/>
    </source>
</evidence>
<evidence type="ECO:0000256" key="1">
    <source>
        <dbReference type="ARBA" id="ARBA00004162"/>
    </source>
</evidence>
<dbReference type="Proteomes" id="UP000628710">
    <property type="component" value="Unassembled WGS sequence"/>
</dbReference>
<dbReference type="CDD" id="cd07185">
    <property type="entry name" value="OmpA_C-like"/>
    <property type="match status" value="1"/>
</dbReference>
<keyword evidence="3" id="KW-1003">Cell membrane</keyword>
<evidence type="ECO:0000256" key="2">
    <source>
        <dbReference type="ARBA" id="ARBA00008914"/>
    </source>
</evidence>
<evidence type="ECO:0000256" key="3">
    <source>
        <dbReference type="ARBA" id="ARBA00022475"/>
    </source>
</evidence>
<protein>
    <submittedName>
        <fullName evidence="11">Flagellar motor protein MotB</fullName>
    </submittedName>
</protein>
<dbReference type="SUPFAM" id="SSF103088">
    <property type="entry name" value="OmpA-like"/>
    <property type="match status" value="1"/>
</dbReference>
<dbReference type="Pfam" id="PF00691">
    <property type="entry name" value="OmpA"/>
    <property type="match status" value="1"/>
</dbReference>
<evidence type="ECO:0000256" key="4">
    <source>
        <dbReference type="ARBA" id="ARBA00022692"/>
    </source>
</evidence>
<dbReference type="InterPro" id="IPR025713">
    <property type="entry name" value="MotB-like_N_dom"/>
</dbReference>
<keyword evidence="4 9" id="KW-0812">Transmembrane</keyword>
<keyword evidence="5 9" id="KW-1133">Transmembrane helix</keyword>